<reference evidence="1 2" key="1">
    <citation type="journal article" date="2016" name="Nat. Commun.">
        <title>Thousands of microbial genomes shed light on interconnected biogeochemical processes in an aquifer system.</title>
        <authorList>
            <person name="Anantharaman K."/>
            <person name="Brown C.T."/>
            <person name="Hug L.A."/>
            <person name="Sharon I."/>
            <person name="Castelle C.J."/>
            <person name="Probst A.J."/>
            <person name="Thomas B.C."/>
            <person name="Singh A."/>
            <person name="Wilkins M.J."/>
            <person name="Karaoz U."/>
            <person name="Brodie E.L."/>
            <person name="Williams K.H."/>
            <person name="Hubbard S.S."/>
            <person name="Banfield J.F."/>
        </authorList>
    </citation>
    <scope>NUCLEOTIDE SEQUENCE [LARGE SCALE GENOMIC DNA]</scope>
</reference>
<evidence type="ECO:0000313" key="1">
    <source>
        <dbReference type="EMBL" id="OGG71261.1"/>
    </source>
</evidence>
<name>A0A1F6EC91_9BACT</name>
<sequence length="200" mass="22993">MPNLPRKIRVGFLGENDTDFAVMEILMSRVLDPRLLPVIQFVGQKTRTSILGYVRAYLHIFFENPIETENMALAIFVTDQDWDARSRRDTIIETIESYNPTYIDKCAVGVPNPHIEAWLIADRDNTKRIFNFPSGRAFPRKISPKDFLLGLISQQTGVDTMSREDAYKKLANTSSIKIMRSHCKDFNQFCEDLTSKSKIL</sequence>
<evidence type="ECO:0000313" key="2">
    <source>
        <dbReference type="Proteomes" id="UP000176689"/>
    </source>
</evidence>
<organism evidence="1 2">
    <name type="scientific">Candidatus Kaiserbacteria bacterium RIFCSPHIGHO2_12_FULL_53_13</name>
    <dbReference type="NCBI Taxonomy" id="1798502"/>
    <lineage>
        <taxon>Bacteria</taxon>
        <taxon>Candidatus Kaiseribacteriota</taxon>
    </lineage>
</organism>
<proteinExistence type="predicted"/>
<accession>A0A1F6EC91</accession>
<protein>
    <recommendedName>
        <fullName evidence="3">DUF4276 family protein</fullName>
    </recommendedName>
</protein>
<dbReference type="EMBL" id="MFLP01000006">
    <property type="protein sequence ID" value="OGG71261.1"/>
    <property type="molecule type" value="Genomic_DNA"/>
</dbReference>
<comment type="caution">
    <text evidence="1">The sequence shown here is derived from an EMBL/GenBank/DDBJ whole genome shotgun (WGS) entry which is preliminary data.</text>
</comment>
<evidence type="ECO:0008006" key="3">
    <source>
        <dbReference type="Google" id="ProtNLM"/>
    </source>
</evidence>
<dbReference type="AlphaFoldDB" id="A0A1F6EC91"/>
<gene>
    <name evidence="1" type="ORF">A3F27_00140</name>
</gene>
<dbReference type="Proteomes" id="UP000176689">
    <property type="component" value="Unassembled WGS sequence"/>
</dbReference>